<name>A0A8J3LG84_9ACTN</name>
<feature type="transmembrane region" description="Helical" evidence="1">
    <location>
        <begin position="102"/>
        <end position="123"/>
    </location>
</feature>
<keyword evidence="1" id="KW-0812">Transmembrane</keyword>
<gene>
    <name evidence="2" type="ORF">Cme02nite_29180</name>
</gene>
<dbReference type="RefSeq" id="WP_166377962.1">
    <property type="nucleotide sequence ID" value="NZ_BAAATT010000007.1"/>
</dbReference>
<evidence type="ECO:0000256" key="1">
    <source>
        <dbReference type="SAM" id="Phobius"/>
    </source>
</evidence>
<dbReference type="EMBL" id="BONJ01000015">
    <property type="protein sequence ID" value="GIG14586.1"/>
    <property type="molecule type" value="Genomic_DNA"/>
</dbReference>
<comment type="caution">
    <text evidence="2">The sequence shown here is derived from an EMBL/GenBank/DDBJ whole genome shotgun (WGS) entry which is preliminary data.</text>
</comment>
<feature type="transmembrane region" description="Helical" evidence="1">
    <location>
        <begin position="32"/>
        <end position="56"/>
    </location>
</feature>
<keyword evidence="1" id="KW-1133">Transmembrane helix</keyword>
<protein>
    <submittedName>
        <fullName evidence="2">Uncharacterized protein</fullName>
    </submittedName>
</protein>
<organism evidence="2 3">
    <name type="scientific">Catellatospora methionotrophica</name>
    <dbReference type="NCBI Taxonomy" id="121620"/>
    <lineage>
        <taxon>Bacteria</taxon>
        <taxon>Bacillati</taxon>
        <taxon>Actinomycetota</taxon>
        <taxon>Actinomycetes</taxon>
        <taxon>Micromonosporales</taxon>
        <taxon>Micromonosporaceae</taxon>
        <taxon>Catellatospora</taxon>
    </lineage>
</organism>
<evidence type="ECO:0000313" key="3">
    <source>
        <dbReference type="Proteomes" id="UP000660339"/>
    </source>
</evidence>
<reference evidence="2" key="1">
    <citation type="submission" date="2021-01" db="EMBL/GenBank/DDBJ databases">
        <title>Whole genome shotgun sequence of Catellatospora methionotrophica NBRC 14553.</title>
        <authorList>
            <person name="Komaki H."/>
            <person name="Tamura T."/>
        </authorList>
    </citation>
    <scope>NUCLEOTIDE SEQUENCE</scope>
    <source>
        <strain evidence="2">NBRC 14553</strain>
    </source>
</reference>
<feature type="transmembrane region" description="Helical" evidence="1">
    <location>
        <begin position="138"/>
        <end position="159"/>
    </location>
</feature>
<evidence type="ECO:0000313" key="2">
    <source>
        <dbReference type="EMBL" id="GIG14586.1"/>
    </source>
</evidence>
<dbReference type="Proteomes" id="UP000660339">
    <property type="component" value="Unassembled WGS sequence"/>
</dbReference>
<dbReference type="AlphaFoldDB" id="A0A8J3LG84"/>
<keyword evidence="1" id="KW-0472">Membrane</keyword>
<feature type="transmembrane region" description="Helical" evidence="1">
    <location>
        <begin position="171"/>
        <end position="196"/>
    </location>
</feature>
<feature type="transmembrane region" description="Helical" evidence="1">
    <location>
        <begin position="68"/>
        <end position="90"/>
    </location>
</feature>
<sequence length="205" mass="21153">MAEPVTGTTTDLHLGMLAWASDEAARRLRYPFLAGVAGIGGAAIFAAVGWTIVAVVQRSDQDLVLRYWLWHVAAAGLLAAGLGTLAVQLFHQSGGGSGAERAWLLAAQAVAVLAPPPGLLLMVARPLLFQGYAVNDRWGVPVLLAGGVVLAGAVTAGVRHVRRVPARQRPAVVWFATGVAAVLAGLAAIGLTALFLPAPLPCCSW</sequence>
<accession>A0A8J3LG84</accession>
<keyword evidence="3" id="KW-1185">Reference proteome</keyword>
<proteinExistence type="predicted"/>